<dbReference type="GO" id="GO:0033388">
    <property type="term" value="P:putrescine biosynthetic process from arginine"/>
    <property type="evidence" value="ECO:0007669"/>
    <property type="project" value="TreeGrafter"/>
</dbReference>
<keyword evidence="3" id="KW-0012">Acyltransferase</keyword>
<dbReference type="Pfam" id="PF00795">
    <property type="entry name" value="CN_hydrolase"/>
    <property type="match status" value="1"/>
</dbReference>
<feature type="domain" description="CN hydrolase" evidence="2">
    <location>
        <begin position="4"/>
        <end position="243"/>
    </location>
</feature>
<dbReference type="InterPro" id="IPR036526">
    <property type="entry name" value="C-N_Hydrolase_sf"/>
</dbReference>
<dbReference type="SUPFAM" id="SSF56317">
    <property type="entry name" value="Carbon-nitrogen hydrolase"/>
    <property type="match status" value="1"/>
</dbReference>
<evidence type="ECO:0000256" key="1">
    <source>
        <dbReference type="ARBA" id="ARBA00022801"/>
    </source>
</evidence>
<evidence type="ECO:0000313" key="3">
    <source>
        <dbReference type="EMBL" id="ABW66275.1"/>
    </source>
</evidence>
<dbReference type="KEGG" id="dol:Dole_0465"/>
<dbReference type="CDD" id="cd07585">
    <property type="entry name" value="nitrilase_7"/>
    <property type="match status" value="1"/>
</dbReference>
<dbReference type="PANTHER" id="PTHR43674:SF2">
    <property type="entry name" value="BETA-UREIDOPROPIONASE"/>
    <property type="match status" value="1"/>
</dbReference>
<keyword evidence="1" id="KW-0378">Hydrolase</keyword>
<dbReference type="PROSITE" id="PS50263">
    <property type="entry name" value="CN_HYDROLASE"/>
    <property type="match status" value="1"/>
</dbReference>
<accession>A8ZTL1</accession>
<keyword evidence="4" id="KW-1185">Reference proteome</keyword>
<dbReference type="InterPro" id="IPR050345">
    <property type="entry name" value="Aliph_Amidase/BUP"/>
</dbReference>
<dbReference type="PANTHER" id="PTHR43674">
    <property type="entry name" value="NITRILASE C965.09-RELATED"/>
    <property type="match status" value="1"/>
</dbReference>
<dbReference type="OrthoDB" id="9795543at2"/>
<dbReference type="eggNOG" id="COG0388">
    <property type="taxonomic scope" value="Bacteria"/>
</dbReference>
<dbReference type="GO" id="GO:0016746">
    <property type="term" value="F:acyltransferase activity"/>
    <property type="evidence" value="ECO:0007669"/>
    <property type="project" value="UniProtKB-KW"/>
</dbReference>
<dbReference type="Gene3D" id="3.60.110.10">
    <property type="entry name" value="Carbon-nitrogen hydrolase"/>
    <property type="match status" value="1"/>
</dbReference>
<evidence type="ECO:0000313" key="4">
    <source>
        <dbReference type="Proteomes" id="UP000008561"/>
    </source>
</evidence>
<reference evidence="3 4" key="1">
    <citation type="submission" date="2007-10" db="EMBL/GenBank/DDBJ databases">
        <title>Complete sequence of Desulfococcus oleovorans Hxd3.</title>
        <authorList>
            <consortium name="US DOE Joint Genome Institute"/>
            <person name="Copeland A."/>
            <person name="Lucas S."/>
            <person name="Lapidus A."/>
            <person name="Barry K."/>
            <person name="Glavina del Rio T."/>
            <person name="Dalin E."/>
            <person name="Tice H."/>
            <person name="Pitluck S."/>
            <person name="Kiss H."/>
            <person name="Brettin T."/>
            <person name="Bruce D."/>
            <person name="Detter J.C."/>
            <person name="Han C."/>
            <person name="Schmutz J."/>
            <person name="Larimer F."/>
            <person name="Land M."/>
            <person name="Hauser L."/>
            <person name="Kyrpides N."/>
            <person name="Kim E."/>
            <person name="Wawrik B."/>
            <person name="Richardson P."/>
        </authorList>
    </citation>
    <scope>NUCLEOTIDE SEQUENCE [LARGE SCALE GENOMIC DNA]</scope>
    <source>
        <strain evidence="4">DSM 6200 / JCM 39069 / Hxd3</strain>
    </source>
</reference>
<dbReference type="Proteomes" id="UP000008561">
    <property type="component" value="Chromosome"/>
</dbReference>
<gene>
    <name evidence="3" type="ordered locus">Dole_0465</name>
</gene>
<evidence type="ECO:0000259" key="2">
    <source>
        <dbReference type="PROSITE" id="PS50263"/>
    </source>
</evidence>
<dbReference type="EMBL" id="CP000859">
    <property type="protein sequence ID" value="ABW66275.1"/>
    <property type="molecule type" value="Genomic_DNA"/>
</dbReference>
<keyword evidence="3" id="KW-0449">Lipoprotein</keyword>
<proteinExistence type="predicted"/>
<dbReference type="HOGENOM" id="CLU_030130_1_2_7"/>
<organism evidence="3 4">
    <name type="scientific">Desulfosudis oleivorans (strain DSM 6200 / JCM 39069 / Hxd3)</name>
    <name type="common">Desulfococcus oleovorans</name>
    <dbReference type="NCBI Taxonomy" id="96561"/>
    <lineage>
        <taxon>Bacteria</taxon>
        <taxon>Pseudomonadati</taxon>
        <taxon>Thermodesulfobacteriota</taxon>
        <taxon>Desulfobacteria</taxon>
        <taxon>Desulfobacterales</taxon>
        <taxon>Desulfosudaceae</taxon>
        <taxon>Desulfosudis</taxon>
    </lineage>
</organism>
<dbReference type="GO" id="GO:0050126">
    <property type="term" value="F:N-carbamoylputrescine amidase activity"/>
    <property type="evidence" value="ECO:0007669"/>
    <property type="project" value="TreeGrafter"/>
</dbReference>
<protein>
    <submittedName>
        <fullName evidence="3">Nitrilase/cyanide hydratase and apolipoprotein N-acyltransferase</fullName>
    </submittedName>
</protein>
<dbReference type="InterPro" id="IPR003010">
    <property type="entry name" value="C-N_Hydrolase"/>
</dbReference>
<name>A8ZTL1_DESOH</name>
<dbReference type="RefSeq" id="WP_012173894.1">
    <property type="nucleotide sequence ID" value="NC_009943.1"/>
</dbReference>
<dbReference type="STRING" id="96561.Dole_0465"/>
<keyword evidence="3" id="KW-0808">Transferase</keyword>
<dbReference type="AlphaFoldDB" id="A8ZTL1"/>
<sequence>MQEIRIAAVTCACPAGQVDRNLETTARWVGKAAARGAGIVCFPELNVSGYCLDAALYREAAGRYNDVVGALSRMATAFDIVILAGTVAEAAGGRVTACHLVISPNGSAGGYTKLHIAPPEKQLFVPGRKVPLFEAKGAVFGVQLCYDAHFPELSTAMALKGADILFVPHASPRNTPEEKLASWMRHLPARAYDNGVFVAACNQAGENGAGQGFPGVAVALDPSGKVMAQTTSPDSMIVADCSPSTLNTVRNHPMRYFLPGRRPELYGSGDGS</sequence>